<dbReference type="GO" id="GO:0048471">
    <property type="term" value="C:perinuclear region of cytoplasm"/>
    <property type="evidence" value="ECO:0007669"/>
    <property type="project" value="TreeGrafter"/>
</dbReference>
<dbReference type="EMBL" id="AGNL01050595">
    <property type="protein sequence ID" value="EJK43817.1"/>
    <property type="molecule type" value="Genomic_DNA"/>
</dbReference>
<feature type="coiled-coil region" evidence="4">
    <location>
        <begin position="34"/>
        <end position="93"/>
    </location>
</feature>
<dbReference type="SUPFAM" id="SSF52047">
    <property type="entry name" value="RNI-like"/>
    <property type="match status" value="1"/>
</dbReference>
<dbReference type="SMART" id="SM00368">
    <property type="entry name" value="LRR_RI"/>
    <property type="match status" value="2"/>
</dbReference>
<protein>
    <submittedName>
        <fullName evidence="6">Uncharacterized protein</fullName>
    </submittedName>
</protein>
<accession>K0RBF8</accession>
<dbReference type="GO" id="GO:0005096">
    <property type="term" value="F:GTPase activator activity"/>
    <property type="evidence" value="ECO:0007669"/>
    <property type="project" value="UniProtKB-KW"/>
</dbReference>
<comment type="caution">
    <text evidence="6">The sequence shown here is derived from an EMBL/GenBank/DDBJ whole genome shotgun (WGS) entry which is preliminary data.</text>
</comment>
<name>K0RBF8_THAOC</name>
<keyword evidence="3" id="KW-0677">Repeat</keyword>
<dbReference type="InterPro" id="IPR027038">
    <property type="entry name" value="RanGap"/>
</dbReference>
<keyword evidence="2" id="KW-0433">Leucine-rich repeat</keyword>
<evidence type="ECO:0000256" key="2">
    <source>
        <dbReference type="ARBA" id="ARBA00022614"/>
    </source>
</evidence>
<keyword evidence="4" id="KW-0175">Coiled coil</keyword>
<dbReference type="GO" id="GO:0006913">
    <property type="term" value="P:nucleocytoplasmic transport"/>
    <property type="evidence" value="ECO:0007669"/>
    <property type="project" value="TreeGrafter"/>
</dbReference>
<dbReference type="Gene3D" id="3.80.10.10">
    <property type="entry name" value="Ribonuclease Inhibitor"/>
    <property type="match status" value="1"/>
</dbReference>
<dbReference type="PANTHER" id="PTHR24113">
    <property type="entry name" value="RAN GTPASE-ACTIVATING PROTEIN 1"/>
    <property type="match status" value="1"/>
</dbReference>
<dbReference type="Gene3D" id="1.20.5.1700">
    <property type="match status" value="1"/>
</dbReference>
<keyword evidence="1" id="KW-0343">GTPase activation</keyword>
<evidence type="ECO:0000256" key="4">
    <source>
        <dbReference type="SAM" id="Coils"/>
    </source>
</evidence>
<evidence type="ECO:0000256" key="3">
    <source>
        <dbReference type="ARBA" id="ARBA00022737"/>
    </source>
</evidence>
<feature type="region of interest" description="Disordered" evidence="5">
    <location>
        <begin position="1"/>
        <end position="31"/>
    </location>
</feature>
<feature type="non-terminal residue" evidence="6">
    <location>
        <position position="403"/>
    </location>
</feature>
<dbReference type="GO" id="GO:0005634">
    <property type="term" value="C:nucleus"/>
    <property type="evidence" value="ECO:0007669"/>
    <property type="project" value="TreeGrafter"/>
</dbReference>
<evidence type="ECO:0000256" key="1">
    <source>
        <dbReference type="ARBA" id="ARBA00022468"/>
    </source>
</evidence>
<evidence type="ECO:0000256" key="5">
    <source>
        <dbReference type="SAM" id="MobiDB-lite"/>
    </source>
</evidence>
<dbReference type="OrthoDB" id="120976at2759"/>
<evidence type="ECO:0000313" key="6">
    <source>
        <dbReference type="EMBL" id="EJK43817.1"/>
    </source>
</evidence>
<dbReference type="GO" id="GO:0005829">
    <property type="term" value="C:cytosol"/>
    <property type="evidence" value="ECO:0007669"/>
    <property type="project" value="TreeGrafter"/>
</dbReference>
<dbReference type="AlphaFoldDB" id="K0RBF8"/>
<dbReference type="GO" id="GO:0031267">
    <property type="term" value="F:small GTPase binding"/>
    <property type="evidence" value="ECO:0007669"/>
    <property type="project" value="TreeGrafter"/>
</dbReference>
<reference evidence="6 7" key="1">
    <citation type="journal article" date="2012" name="Genome Biol.">
        <title>Genome and low-iron response of an oceanic diatom adapted to chronic iron limitation.</title>
        <authorList>
            <person name="Lommer M."/>
            <person name="Specht M."/>
            <person name="Roy A.S."/>
            <person name="Kraemer L."/>
            <person name="Andreson R."/>
            <person name="Gutowska M.A."/>
            <person name="Wolf J."/>
            <person name="Bergner S.V."/>
            <person name="Schilhabel M.B."/>
            <person name="Klostermeier U.C."/>
            <person name="Beiko R.G."/>
            <person name="Rosenstiel P."/>
            <person name="Hippler M."/>
            <person name="Laroche J."/>
        </authorList>
    </citation>
    <scope>NUCLEOTIDE SEQUENCE [LARGE SCALE GENOMIC DNA]</scope>
    <source>
        <strain evidence="6 7">CCMP1005</strain>
    </source>
</reference>
<evidence type="ECO:0000313" key="7">
    <source>
        <dbReference type="Proteomes" id="UP000266841"/>
    </source>
</evidence>
<sequence>MDESRKLTKTGNDGDEVARTPSVVAQKSPKLTDAAASAAKTAQLQEELEALKQSHKVVVGELNAKVEELNAKVEELEAKVDALKAQNESQICEMKVMKSALQWAYALEEVPRQHWLEQGHDEEYADAMENLLNSMEESIKDLRMGTVSDNGFGGKKIVKIDFDLEDEDGGFIRADHDESLMPYWKELAAALRHWSEYHADGKYLKFDIIYIELPKSVLDILRPAFEQSRIEYVYFENSHHAGDMANFAKKVLQSNHFITEVGFRDIKFAREDVKAICAAIKARNEGDHFMKSLELANCSDDRIVTHTLKMILGSITAVRERDALLNLSENVMSSREAAVIAEFLNSNPSLARLNLENNQFNDADAAVLASTLTNNTQLKNIWLENCRIQEDGRVAFLRAVFVR</sequence>
<dbReference type="Proteomes" id="UP000266841">
    <property type="component" value="Unassembled WGS sequence"/>
</dbReference>
<dbReference type="InterPro" id="IPR032675">
    <property type="entry name" value="LRR_dom_sf"/>
</dbReference>
<gene>
    <name evidence="6" type="ORF">THAOC_37701</name>
</gene>
<organism evidence="6 7">
    <name type="scientific">Thalassiosira oceanica</name>
    <name type="common">Marine diatom</name>
    <dbReference type="NCBI Taxonomy" id="159749"/>
    <lineage>
        <taxon>Eukaryota</taxon>
        <taxon>Sar</taxon>
        <taxon>Stramenopiles</taxon>
        <taxon>Ochrophyta</taxon>
        <taxon>Bacillariophyta</taxon>
        <taxon>Coscinodiscophyceae</taxon>
        <taxon>Thalassiosirophycidae</taxon>
        <taxon>Thalassiosirales</taxon>
        <taxon>Thalassiosiraceae</taxon>
        <taxon>Thalassiosira</taxon>
    </lineage>
</organism>
<keyword evidence="7" id="KW-1185">Reference proteome</keyword>
<dbReference type="PANTHER" id="PTHR24113:SF12">
    <property type="entry name" value="RAN GTPASE-ACTIVATING PROTEIN 1"/>
    <property type="match status" value="1"/>
</dbReference>
<proteinExistence type="predicted"/>